<feature type="signal peptide" evidence="1">
    <location>
        <begin position="1"/>
        <end position="17"/>
    </location>
</feature>
<dbReference type="Pfam" id="PF14273">
    <property type="entry name" value="DUF4360"/>
    <property type="match status" value="1"/>
</dbReference>
<organism evidence="2 3">
    <name type="scientific">Marasmius crinis-equi</name>
    <dbReference type="NCBI Taxonomy" id="585013"/>
    <lineage>
        <taxon>Eukaryota</taxon>
        <taxon>Fungi</taxon>
        <taxon>Dikarya</taxon>
        <taxon>Basidiomycota</taxon>
        <taxon>Agaricomycotina</taxon>
        <taxon>Agaricomycetes</taxon>
        <taxon>Agaricomycetidae</taxon>
        <taxon>Agaricales</taxon>
        <taxon>Marasmiineae</taxon>
        <taxon>Marasmiaceae</taxon>
        <taxon>Marasmius</taxon>
    </lineage>
</organism>
<gene>
    <name evidence="2" type="ORF">V5O48_010725</name>
</gene>
<keyword evidence="1" id="KW-0732">Signal</keyword>
<accession>A0ABR3F7J4</accession>
<dbReference type="EMBL" id="JBAHYK010000798">
    <property type="protein sequence ID" value="KAL0571237.1"/>
    <property type="molecule type" value="Genomic_DNA"/>
</dbReference>
<protein>
    <recommendedName>
        <fullName evidence="4">Secreted protein</fullName>
    </recommendedName>
</protein>
<evidence type="ECO:0000313" key="2">
    <source>
        <dbReference type="EMBL" id="KAL0571237.1"/>
    </source>
</evidence>
<sequence length="230" mass="24874">MFTSLLVAVGLAVSTFGAIVERDLHVSRTSAAATTTTSNIPVPTSTGPPNFNITSLGLNGSGCPPGSAFYILNDQHTAVTITFSAFEASAGPDISITENRKNCQVSLNVHVPQGFSFAIVDVDYRGFYELDTKVKAFHDATYYFQGQLVQSEATSTLTGPVDGKNYVYRDEFNLTPTIYSPCGEDTVLNINSQVRVDNSGNRKGYGFVTDDSIDASITQTFNFQWLTCTK</sequence>
<dbReference type="Proteomes" id="UP001465976">
    <property type="component" value="Unassembled WGS sequence"/>
</dbReference>
<keyword evidence="3" id="KW-1185">Reference proteome</keyword>
<feature type="chain" id="PRO_5047168474" description="Secreted protein" evidence="1">
    <location>
        <begin position="18"/>
        <end position="230"/>
    </location>
</feature>
<evidence type="ECO:0008006" key="4">
    <source>
        <dbReference type="Google" id="ProtNLM"/>
    </source>
</evidence>
<name>A0ABR3F7J4_9AGAR</name>
<reference evidence="2 3" key="1">
    <citation type="submission" date="2024-02" db="EMBL/GenBank/DDBJ databases">
        <title>A draft genome for the cacao thread blight pathogen Marasmius crinis-equi.</title>
        <authorList>
            <person name="Cohen S.P."/>
            <person name="Baruah I.K."/>
            <person name="Amoako-Attah I."/>
            <person name="Bukari Y."/>
            <person name="Meinhardt L.W."/>
            <person name="Bailey B.A."/>
        </authorList>
    </citation>
    <scope>NUCLEOTIDE SEQUENCE [LARGE SCALE GENOMIC DNA]</scope>
    <source>
        <strain evidence="2 3">GH-76</strain>
    </source>
</reference>
<dbReference type="PANTHER" id="PTHR38847:SF1">
    <property type="entry name" value="PSEUDOURIDINE SYNTHASE RSUA_RLUA-LIKE DOMAIN-CONTAINING PROTEIN"/>
    <property type="match status" value="1"/>
</dbReference>
<evidence type="ECO:0000313" key="3">
    <source>
        <dbReference type="Proteomes" id="UP001465976"/>
    </source>
</evidence>
<proteinExistence type="predicted"/>
<evidence type="ECO:0000256" key="1">
    <source>
        <dbReference type="SAM" id="SignalP"/>
    </source>
</evidence>
<dbReference type="PANTHER" id="PTHR38847">
    <property type="match status" value="1"/>
</dbReference>
<comment type="caution">
    <text evidence="2">The sequence shown here is derived from an EMBL/GenBank/DDBJ whole genome shotgun (WGS) entry which is preliminary data.</text>
</comment>
<dbReference type="InterPro" id="IPR025649">
    <property type="entry name" value="DUF4360"/>
</dbReference>